<feature type="region of interest" description="Disordered" evidence="1">
    <location>
        <begin position="564"/>
        <end position="617"/>
    </location>
</feature>
<feature type="region of interest" description="Disordered" evidence="1">
    <location>
        <begin position="114"/>
        <end position="151"/>
    </location>
</feature>
<dbReference type="InParanoid" id="A0A6I8TZ91"/>
<feature type="region of interest" description="Disordered" evidence="1">
    <location>
        <begin position="386"/>
        <end position="431"/>
    </location>
</feature>
<feature type="compositionally biased region" description="Low complexity" evidence="1">
    <location>
        <begin position="114"/>
        <end position="134"/>
    </location>
</feature>
<evidence type="ECO:0000313" key="3">
    <source>
        <dbReference type="Proteomes" id="UP000008820"/>
    </source>
</evidence>
<organism evidence="2 3">
    <name type="scientific">Aedes aegypti</name>
    <name type="common">Yellowfever mosquito</name>
    <name type="synonym">Culex aegypti</name>
    <dbReference type="NCBI Taxonomy" id="7159"/>
    <lineage>
        <taxon>Eukaryota</taxon>
        <taxon>Metazoa</taxon>
        <taxon>Ecdysozoa</taxon>
        <taxon>Arthropoda</taxon>
        <taxon>Hexapoda</taxon>
        <taxon>Insecta</taxon>
        <taxon>Pterygota</taxon>
        <taxon>Neoptera</taxon>
        <taxon>Endopterygota</taxon>
        <taxon>Diptera</taxon>
        <taxon>Nematocera</taxon>
        <taxon>Culicoidea</taxon>
        <taxon>Culicidae</taxon>
        <taxon>Culicinae</taxon>
        <taxon>Aedini</taxon>
        <taxon>Aedes</taxon>
        <taxon>Stegomyia</taxon>
    </lineage>
</organism>
<protein>
    <submittedName>
        <fullName evidence="2">Uncharacterized protein</fullName>
    </submittedName>
</protein>
<dbReference type="OrthoDB" id="7676303at2759"/>
<evidence type="ECO:0000313" key="2">
    <source>
        <dbReference type="EnsemblMetazoa" id="AAEL020603-PB"/>
    </source>
</evidence>
<dbReference type="EnsemblMetazoa" id="AAEL020603-RA">
    <property type="protein sequence ID" value="AAEL020603-PA"/>
    <property type="gene ID" value="AAEL020603"/>
</dbReference>
<feature type="compositionally biased region" description="Polar residues" evidence="1">
    <location>
        <begin position="396"/>
        <end position="410"/>
    </location>
</feature>
<feature type="region of interest" description="Disordered" evidence="1">
    <location>
        <begin position="269"/>
        <end position="355"/>
    </location>
</feature>
<evidence type="ECO:0000256" key="1">
    <source>
        <dbReference type="SAM" id="MobiDB-lite"/>
    </source>
</evidence>
<accession>A0A6I8TZ91</accession>
<dbReference type="AlphaFoldDB" id="A0A6I8TZ91"/>
<feature type="compositionally biased region" description="Low complexity" evidence="1">
    <location>
        <begin position="327"/>
        <end position="353"/>
    </location>
</feature>
<proteinExistence type="predicted"/>
<reference evidence="2" key="2">
    <citation type="submission" date="2020-05" db="UniProtKB">
        <authorList>
            <consortium name="EnsemblMetazoa"/>
        </authorList>
    </citation>
    <scope>IDENTIFICATION</scope>
    <source>
        <strain evidence="2">LVP_AGWG</strain>
    </source>
</reference>
<feature type="compositionally biased region" description="Polar residues" evidence="1">
    <location>
        <begin position="294"/>
        <end position="307"/>
    </location>
</feature>
<reference evidence="2 3" key="1">
    <citation type="submission" date="2017-06" db="EMBL/GenBank/DDBJ databases">
        <title>Aedes aegypti genome working group (AGWG) sequencing and assembly.</title>
        <authorList>
            <consortium name="Aedes aegypti Genome Working Group (AGWG)"/>
            <person name="Matthews B.J."/>
        </authorList>
    </citation>
    <scope>NUCLEOTIDE SEQUENCE [LARGE SCALE GENOMIC DNA]</scope>
    <source>
        <strain evidence="2 3">LVP_AGWG</strain>
    </source>
</reference>
<dbReference type="Proteomes" id="UP000008820">
    <property type="component" value="Chromosome 2"/>
</dbReference>
<name>A0A6I8TZ91_AEDAE</name>
<feature type="region of interest" description="Disordered" evidence="1">
    <location>
        <begin position="1"/>
        <end position="77"/>
    </location>
</feature>
<feature type="compositionally biased region" description="Polar residues" evidence="1">
    <location>
        <begin position="585"/>
        <end position="617"/>
    </location>
</feature>
<dbReference type="EnsemblMetazoa" id="AAEL020603-RC">
    <property type="protein sequence ID" value="AAEL020603-PC"/>
    <property type="gene ID" value="AAEL020603"/>
</dbReference>
<feature type="compositionally biased region" description="Polar residues" evidence="1">
    <location>
        <begin position="20"/>
        <end position="33"/>
    </location>
</feature>
<dbReference type="EnsemblMetazoa" id="AAEL020603-RB">
    <property type="protein sequence ID" value="AAEL020603-PB"/>
    <property type="gene ID" value="AAEL020603"/>
</dbReference>
<keyword evidence="3" id="KW-1185">Reference proteome</keyword>
<sequence length="725" mass="78649">MTSSSTSVPPEITAEWTVHAQLTLSHQGSSATSDQKKPEGESNPVANSNSVGAGASDSPKSSPKLPQPVKVIYKFSAPHGTDGVGGNYSPAAGDGGGVTFKQDGSTIFTATAADQTKTATSASTAAKSSAQSPSDETSKTVPGGQDAPKSLNLLAPPQTLTAFATSPLFPKCTSTCSIVLTADLLPTGVGGIHEPTISVNKYATTNNVFNTTTADKYTCFPEKSLDGSKIYEAKDVSCQTSDIELSKDKTVQTSGDDLRSVSRKAAEALLSPVTTRREEKYGSLPRKSPLSPANILSPSNTLQSQRSSVKDSKKKPRTVHIDVYCTGSDAESSSSSDESSVRSASPSSASGSRFDTSHVAELKANSNVSHPTVFESEEMKLRHKRAGKHEVPRRMIQQTAVDQNTLSTVGSLKKTDSQGRKSVKRSNTKDEISESKQMLFNKILGEPKEAVTYANLEYLERDPSDDNISSNYPFSVHSAKRDVTGSSLSSALASAGLDEVGDLEESANLNRSRTNVTHSDSFEYANSEDRYRIHQMERVWGDQTWKSPSVERKLLEIHNPKYRRHSESDNNLSESDHSFVFDSPSRPNESVHSQNEYSDSSPSTVKSNSNRAQSNVDASKRMLQQALLTANGSSTFPPRTLSPIEGYTSEYFALARRFGSLISGKRKPGVHMGPVRNPECQCEHCLRWMRQRDGSLRERAMSVDDTPSNIVDMRKKLHLRNQMKL</sequence>
<gene>
    <name evidence="2" type="primary">110675370</name>
</gene>